<dbReference type="Proteomes" id="UP000885806">
    <property type="component" value="Unassembled WGS sequence"/>
</dbReference>
<organism evidence="3">
    <name type="scientific">Hellea balneolensis</name>
    <dbReference type="NCBI Taxonomy" id="287478"/>
    <lineage>
        <taxon>Bacteria</taxon>
        <taxon>Pseudomonadati</taxon>
        <taxon>Pseudomonadota</taxon>
        <taxon>Alphaproteobacteria</taxon>
        <taxon>Maricaulales</taxon>
        <taxon>Robiginitomaculaceae</taxon>
        <taxon>Hellea</taxon>
    </lineage>
</organism>
<dbReference type="Gene3D" id="3.40.1620.10">
    <property type="entry name" value="YefM-like domain"/>
    <property type="match status" value="1"/>
</dbReference>
<evidence type="ECO:0000256" key="1">
    <source>
        <dbReference type="ARBA" id="ARBA00009981"/>
    </source>
</evidence>
<gene>
    <name evidence="3" type="ORF">ENK01_00355</name>
</gene>
<comment type="function">
    <text evidence="2">Antitoxin component of a type II toxin-antitoxin (TA) system.</text>
</comment>
<dbReference type="EMBL" id="DROP01000024">
    <property type="protein sequence ID" value="HHI88377.1"/>
    <property type="molecule type" value="Genomic_DNA"/>
</dbReference>
<dbReference type="SUPFAM" id="SSF143120">
    <property type="entry name" value="YefM-like"/>
    <property type="match status" value="1"/>
</dbReference>
<name>A0A7V5NW42_9PROT</name>
<comment type="similarity">
    <text evidence="1 2">Belongs to the phD/YefM antitoxin family.</text>
</comment>
<evidence type="ECO:0000313" key="3">
    <source>
        <dbReference type="EMBL" id="HHI88377.1"/>
    </source>
</evidence>
<dbReference type="AlphaFoldDB" id="A0A7V5NW42"/>
<evidence type="ECO:0000256" key="2">
    <source>
        <dbReference type="RuleBase" id="RU362080"/>
    </source>
</evidence>
<dbReference type="InterPro" id="IPR051416">
    <property type="entry name" value="phD-YefM_TA_antitoxins"/>
</dbReference>
<comment type="caution">
    <text evidence="3">The sequence shown here is derived from an EMBL/GenBank/DDBJ whole genome shotgun (WGS) entry which is preliminary data.</text>
</comment>
<dbReference type="PANTHER" id="PTHR35377:SF8">
    <property type="entry name" value="ANTITOXIN VAPB22"/>
    <property type="match status" value="1"/>
</dbReference>
<proteinExistence type="inferred from homology"/>
<dbReference type="NCBIfam" id="TIGR01552">
    <property type="entry name" value="phd_fam"/>
    <property type="match status" value="1"/>
</dbReference>
<sequence length="80" mass="8935">MSESIGAFEAKTHLSALLEKVSKGAEFTITRRGKPVARLVPAVEARRTEINRVIERLKEIRTGTSLGGDDWKTLRDTGRR</sequence>
<protein>
    <recommendedName>
        <fullName evidence="2">Antitoxin</fullName>
    </recommendedName>
</protein>
<dbReference type="PANTHER" id="PTHR35377">
    <property type="entry name" value="ANTITOXIN VAPB49-RELATED-RELATED"/>
    <property type="match status" value="1"/>
</dbReference>
<dbReference type="InterPro" id="IPR036165">
    <property type="entry name" value="YefM-like_sf"/>
</dbReference>
<accession>A0A7V5NW42</accession>
<reference evidence="3" key="1">
    <citation type="journal article" date="2020" name="mSystems">
        <title>Genome- and Community-Level Interaction Insights into Carbon Utilization and Element Cycling Functions of Hydrothermarchaeota in Hydrothermal Sediment.</title>
        <authorList>
            <person name="Zhou Z."/>
            <person name="Liu Y."/>
            <person name="Xu W."/>
            <person name="Pan J."/>
            <person name="Luo Z.H."/>
            <person name="Li M."/>
        </authorList>
    </citation>
    <scope>NUCLEOTIDE SEQUENCE [LARGE SCALE GENOMIC DNA]</scope>
    <source>
        <strain evidence="3">HyVt-538</strain>
    </source>
</reference>
<dbReference type="Pfam" id="PF02604">
    <property type="entry name" value="PhdYeFM_antitox"/>
    <property type="match status" value="1"/>
</dbReference>
<dbReference type="InterPro" id="IPR006442">
    <property type="entry name" value="Antitoxin_Phd/YefM"/>
</dbReference>